<dbReference type="HOGENOM" id="CLU_069302_0_0_2"/>
<dbReference type="Proteomes" id="UP000028501">
    <property type="component" value="Chromosome"/>
</dbReference>
<accession>A0A075WML5</accession>
<dbReference type="InterPro" id="IPR028366">
    <property type="entry name" value="PhoU"/>
</dbReference>
<dbReference type="GeneID" id="24795540"/>
<dbReference type="Gene3D" id="1.20.58.220">
    <property type="entry name" value="Phosphate transport system protein phou homolog 2, domain 2"/>
    <property type="match status" value="2"/>
</dbReference>
<dbReference type="KEGG" id="afg:AFULGI_00020480"/>
<dbReference type="InterPro" id="IPR038078">
    <property type="entry name" value="PhoU-like_sf"/>
</dbReference>
<organism evidence="2 3">
    <name type="scientific">Archaeoglobus fulgidus DSM 8774</name>
    <dbReference type="NCBI Taxonomy" id="1344584"/>
    <lineage>
        <taxon>Archaea</taxon>
        <taxon>Methanobacteriati</taxon>
        <taxon>Methanobacteriota</taxon>
        <taxon>Archaeoglobi</taxon>
        <taxon>Archaeoglobales</taxon>
        <taxon>Archaeoglobaceae</taxon>
        <taxon>Archaeoglobus</taxon>
    </lineage>
</organism>
<feature type="domain" description="SpoVT-AbrB" evidence="1">
    <location>
        <begin position="9"/>
        <end position="54"/>
    </location>
</feature>
<name>A0A075WML5_ARCFL</name>
<dbReference type="EMBL" id="CP006577">
    <property type="protein sequence ID" value="AIG98798.1"/>
    <property type="molecule type" value="Genomic_DNA"/>
</dbReference>
<dbReference type="PANTHER" id="PTHR42930:SF2">
    <property type="entry name" value="PHOU DOMAIN-CONTAINING PROTEIN"/>
    <property type="match status" value="1"/>
</dbReference>
<dbReference type="GO" id="GO:0003677">
    <property type="term" value="F:DNA binding"/>
    <property type="evidence" value="ECO:0007669"/>
    <property type="project" value="InterPro"/>
</dbReference>
<dbReference type="SUPFAM" id="SSF109755">
    <property type="entry name" value="PhoU-like"/>
    <property type="match status" value="1"/>
</dbReference>
<dbReference type="SMART" id="SM00966">
    <property type="entry name" value="SpoVT_AbrB"/>
    <property type="match status" value="1"/>
</dbReference>
<sequence length="321" mass="36659">MLENRKVYFSGKSSYILTLPKRWAMENGIEPGSEVVLSVGKNFITIYPKNPGLKIKRVEIDAKDVKHEALLRRIISYYLAGVDSLRIRVYDEEQRAAISRASESLMGVEIVEDTGKEVILEIFLDNSRLKPEGIIRRMGNTCVGMVSDFCTALRKYDRYLCSSIIFREREVDRLYFLLLRQLKQATLHADVAAQLDIPIETIQEYRTVVRTLERVADHAANMAESLIELGKPVDYLCDFVEIDLEMLRTAMVAFIENELELAEVVLEEFDDIQDIERKYYSSILNEDVEEALNLKSIVDSLSRIAGYSADIAEVVVNMVVV</sequence>
<dbReference type="InterPro" id="IPR007159">
    <property type="entry name" value="SpoVT-AbrB_dom"/>
</dbReference>
<dbReference type="GO" id="GO:0045936">
    <property type="term" value="P:negative regulation of phosphate metabolic process"/>
    <property type="evidence" value="ECO:0007669"/>
    <property type="project" value="InterPro"/>
</dbReference>
<evidence type="ECO:0000313" key="2">
    <source>
        <dbReference type="EMBL" id="AIG98798.1"/>
    </source>
</evidence>
<dbReference type="PANTHER" id="PTHR42930">
    <property type="entry name" value="PHOSPHATE-SPECIFIC TRANSPORT SYSTEM ACCESSORY PROTEIN PHOU"/>
    <property type="match status" value="1"/>
</dbReference>
<evidence type="ECO:0000259" key="1">
    <source>
        <dbReference type="SMART" id="SM00966"/>
    </source>
</evidence>
<dbReference type="Pfam" id="PF04014">
    <property type="entry name" value="MazE_antitoxin"/>
    <property type="match status" value="1"/>
</dbReference>
<reference evidence="2 3" key="1">
    <citation type="submission" date="2013-07" db="EMBL/GenBank/DDBJ databases">
        <title>Genome of Archaeoglobus fulgidus.</title>
        <authorList>
            <person name="Fiebig A."/>
            <person name="Birkeland N.-K."/>
        </authorList>
    </citation>
    <scope>NUCLEOTIDE SEQUENCE [LARGE SCALE GENOMIC DNA]</scope>
    <source>
        <strain evidence="2 3">DSM 8774</strain>
    </source>
</reference>
<dbReference type="Pfam" id="PF01895">
    <property type="entry name" value="PhoU"/>
    <property type="match status" value="2"/>
</dbReference>
<dbReference type="AlphaFoldDB" id="A0A075WML5"/>
<dbReference type="RefSeq" id="WP_010879293.1">
    <property type="nucleotide sequence ID" value="NZ_CP006577.1"/>
</dbReference>
<evidence type="ECO:0000313" key="3">
    <source>
        <dbReference type="Proteomes" id="UP000028501"/>
    </source>
</evidence>
<protein>
    <submittedName>
        <fullName evidence="2">Phosphate uptake regulator</fullName>
    </submittedName>
</protein>
<dbReference type="InterPro" id="IPR026022">
    <property type="entry name" value="PhoU_dom"/>
</dbReference>
<dbReference type="GO" id="GO:0030643">
    <property type="term" value="P:intracellular phosphate ion homeostasis"/>
    <property type="evidence" value="ECO:0007669"/>
    <property type="project" value="InterPro"/>
</dbReference>
<gene>
    <name evidence="2" type="ORF">AFULGI_00020480</name>
</gene>
<proteinExistence type="predicted"/>